<feature type="domain" description="Major facilitator superfamily (MFS) profile" evidence="7">
    <location>
        <begin position="1"/>
        <end position="448"/>
    </location>
</feature>
<dbReference type="InterPro" id="IPR020846">
    <property type="entry name" value="MFS_dom"/>
</dbReference>
<keyword evidence="4 6" id="KW-1133">Transmembrane helix</keyword>
<dbReference type="Proteomes" id="UP000800235">
    <property type="component" value="Unassembled WGS sequence"/>
</dbReference>
<dbReference type="InterPro" id="IPR011701">
    <property type="entry name" value="MFS"/>
</dbReference>
<reference evidence="8" key="1">
    <citation type="journal article" date="2020" name="Stud. Mycol.">
        <title>101 Dothideomycetes genomes: a test case for predicting lifestyles and emergence of pathogens.</title>
        <authorList>
            <person name="Haridas S."/>
            <person name="Albert R."/>
            <person name="Binder M."/>
            <person name="Bloem J."/>
            <person name="Labutti K."/>
            <person name="Salamov A."/>
            <person name="Andreopoulos B."/>
            <person name="Baker S."/>
            <person name="Barry K."/>
            <person name="Bills G."/>
            <person name="Bluhm B."/>
            <person name="Cannon C."/>
            <person name="Castanera R."/>
            <person name="Culley D."/>
            <person name="Daum C."/>
            <person name="Ezra D."/>
            <person name="Gonzalez J."/>
            <person name="Henrissat B."/>
            <person name="Kuo A."/>
            <person name="Liang C."/>
            <person name="Lipzen A."/>
            <person name="Lutzoni F."/>
            <person name="Magnuson J."/>
            <person name="Mondo S."/>
            <person name="Nolan M."/>
            <person name="Ohm R."/>
            <person name="Pangilinan J."/>
            <person name="Park H.-J."/>
            <person name="Ramirez L."/>
            <person name="Alfaro M."/>
            <person name="Sun H."/>
            <person name="Tritt A."/>
            <person name="Yoshinaga Y."/>
            <person name="Zwiers L.-H."/>
            <person name="Turgeon B."/>
            <person name="Goodwin S."/>
            <person name="Spatafora J."/>
            <person name="Crous P."/>
            <person name="Grigoriev I."/>
        </authorList>
    </citation>
    <scope>NUCLEOTIDE SEQUENCE</scope>
    <source>
        <strain evidence="8">CBS 130266</strain>
    </source>
</reference>
<dbReference type="PANTHER" id="PTHR23506">
    <property type="entry name" value="GH10249P"/>
    <property type="match status" value="1"/>
</dbReference>
<dbReference type="CDD" id="cd17325">
    <property type="entry name" value="MFS_MdtG_SLC18_like"/>
    <property type="match status" value="1"/>
</dbReference>
<evidence type="ECO:0000256" key="3">
    <source>
        <dbReference type="ARBA" id="ARBA00022692"/>
    </source>
</evidence>
<organism evidence="8 9">
    <name type="scientific">Tothia fuscella</name>
    <dbReference type="NCBI Taxonomy" id="1048955"/>
    <lineage>
        <taxon>Eukaryota</taxon>
        <taxon>Fungi</taxon>
        <taxon>Dikarya</taxon>
        <taxon>Ascomycota</taxon>
        <taxon>Pezizomycotina</taxon>
        <taxon>Dothideomycetes</taxon>
        <taxon>Pleosporomycetidae</taxon>
        <taxon>Venturiales</taxon>
        <taxon>Cylindrosympodiaceae</taxon>
        <taxon>Tothia</taxon>
    </lineage>
</organism>
<feature type="transmembrane region" description="Helical" evidence="6">
    <location>
        <begin position="423"/>
        <end position="445"/>
    </location>
</feature>
<feature type="transmembrane region" description="Helical" evidence="6">
    <location>
        <begin position="273"/>
        <end position="296"/>
    </location>
</feature>
<dbReference type="EMBL" id="MU007036">
    <property type="protein sequence ID" value="KAF2430773.1"/>
    <property type="molecule type" value="Genomic_DNA"/>
</dbReference>
<feature type="transmembrane region" description="Helical" evidence="6">
    <location>
        <begin position="393"/>
        <end position="411"/>
    </location>
</feature>
<dbReference type="InterPro" id="IPR050930">
    <property type="entry name" value="MFS_Vesicular_Transporter"/>
</dbReference>
<dbReference type="GO" id="GO:0022857">
    <property type="term" value="F:transmembrane transporter activity"/>
    <property type="evidence" value="ECO:0007669"/>
    <property type="project" value="InterPro"/>
</dbReference>
<dbReference type="Pfam" id="PF07690">
    <property type="entry name" value="MFS_1"/>
    <property type="match status" value="1"/>
</dbReference>
<feature type="transmembrane region" description="Helical" evidence="6">
    <location>
        <begin position="109"/>
        <end position="128"/>
    </location>
</feature>
<feature type="transmembrane region" description="Helical" evidence="6">
    <location>
        <begin position="80"/>
        <end position="97"/>
    </location>
</feature>
<dbReference type="AlphaFoldDB" id="A0A9P4NSV3"/>
<proteinExistence type="predicted"/>
<evidence type="ECO:0000259" key="7">
    <source>
        <dbReference type="PROSITE" id="PS50850"/>
    </source>
</evidence>
<dbReference type="SUPFAM" id="SSF103473">
    <property type="entry name" value="MFS general substrate transporter"/>
    <property type="match status" value="1"/>
</dbReference>
<evidence type="ECO:0000256" key="6">
    <source>
        <dbReference type="SAM" id="Phobius"/>
    </source>
</evidence>
<feature type="transmembrane region" description="Helical" evidence="6">
    <location>
        <begin position="135"/>
        <end position="157"/>
    </location>
</feature>
<dbReference type="InterPro" id="IPR036259">
    <property type="entry name" value="MFS_trans_sf"/>
</dbReference>
<sequence length="448" mass="48523">MTIFSSGFLSSNSYATFVVGFAIMTVLPFLPELFSGRLHVPDRQISQWTALAFEAFAVATLLSNVAVGFFADASASKSRPFLISVMIMVLSTILFFLSRSPIMLVVSRAIQGISTTFTWVTGLAFLVSQVDESELGAYVGWTTVGVAIGEIVGPLIGGPVYDYLGHWAAFGFVEALLLVDILLRVFVKEKRHEPVTDTETEQDRETDRLLRSEHEGSIEYDTIPDDVRSEGSHKAAMDTLAWNWLGTVFALIVIFAVRGALEVAVPLYLTRRYSWSATKISAALLTVTVPAALNPIVGKLTSRQGPRWWSTGAFAICGAAMLSFGSVTGNSNKSQILFIVHSTLVGIALAILVNANQVAMSVASQRYGLAKTQAQDQEEDLGRILSWLSPSTMLSGVTTSWAAGILLGPAYSSLMAYTEDVGWAIFCRGLGGVCLIASLASSFLWRKW</sequence>
<feature type="transmembrane region" description="Helical" evidence="6">
    <location>
        <begin position="50"/>
        <end position="71"/>
    </location>
</feature>
<dbReference type="GO" id="GO:0016020">
    <property type="term" value="C:membrane"/>
    <property type="evidence" value="ECO:0007669"/>
    <property type="project" value="UniProtKB-SubCell"/>
</dbReference>
<feature type="transmembrane region" description="Helical" evidence="6">
    <location>
        <begin position="335"/>
        <end position="355"/>
    </location>
</feature>
<gene>
    <name evidence="8" type="ORF">EJ08DRAFT_687680</name>
</gene>
<evidence type="ECO:0000256" key="5">
    <source>
        <dbReference type="ARBA" id="ARBA00023136"/>
    </source>
</evidence>
<keyword evidence="9" id="KW-1185">Reference proteome</keyword>
<feature type="transmembrane region" description="Helical" evidence="6">
    <location>
        <begin position="163"/>
        <end position="183"/>
    </location>
</feature>
<evidence type="ECO:0000313" key="8">
    <source>
        <dbReference type="EMBL" id="KAF2430773.1"/>
    </source>
</evidence>
<accession>A0A9P4NSV3</accession>
<evidence type="ECO:0000256" key="2">
    <source>
        <dbReference type="ARBA" id="ARBA00022448"/>
    </source>
</evidence>
<dbReference type="Gene3D" id="1.20.1250.20">
    <property type="entry name" value="MFS general substrate transporter like domains"/>
    <property type="match status" value="1"/>
</dbReference>
<evidence type="ECO:0000313" key="9">
    <source>
        <dbReference type="Proteomes" id="UP000800235"/>
    </source>
</evidence>
<feature type="transmembrane region" description="Helical" evidence="6">
    <location>
        <begin position="308"/>
        <end position="329"/>
    </location>
</feature>
<name>A0A9P4NSV3_9PEZI</name>
<keyword evidence="5 6" id="KW-0472">Membrane</keyword>
<comment type="caution">
    <text evidence="8">The sequence shown here is derived from an EMBL/GenBank/DDBJ whole genome shotgun (WGS) entry which is preliminary data.</text>
</comment>
<evidence type="ECO:0000256" key="1">
    <source>
        <dbReference type="ARBA" id="ARBA00004141"/>
    </source>
</evidence>
<comment type="subcellular location">
    <subcellularLocation>
        <location evidence="1">Membrane</location>
        <topology evidence="1">Multi-pass membrane protein</topology>
    </subcellularLocation>
</comment>
<keyword evidence="3 6" id="KW-0812">Transmembrane</keyword>
<dbReference type="PROSITE" id="PS50850">
    <property type="entry name" value="MFS"/>
    <property type="match status" value="1"/>
</dbReference>
<dbReference type="PANTHER" id="PTHR23506:SF23">
    <property type="entry name" value="GH10249P"/>
    <property type="match status" value="1"/>
</dbReference>
<feature type="transmembrane region" description="Helical" evidence="6">
    <location>
        <begin position="240"/>
        <end position="261"/>
    </location>
</feature>
<protein>
    <submittedName>
        <fullName evidence="8">MFS general substrate transporter</fullName>
    </submittedName>
</protein>
<feature type="transmembrane region" description="Helical" evidence="6">
    <location>
        <begin position="12"/>
        <end position="30"/>
    </location>
</feature>
<keyword evidence="2" id="KW-0813">Transport</keyword>
<evidence type="ECO:0000256" key="4">
    <source>
        <dbReference type="ARBA" id="ARBA00022989"/>
    </source>
</evidence>
<dbReference type="OrthoDB" id="5086884at2759"/>